<dbReference type="GO" id="GO:0016787">
    <property type="term" value="F:hydrolase activity"/>
    <property type="evidence" value="ECO:0007669"/>
    <property type="project" value="UniProtKB-KW"/>
</dbReference>
<proteinExistence type="inferred from homology"/>
<dbReference type="PANTHER" id="PTHR46193:SF10">
    <property type="entry name" value="6-PHOSPHOGLUCONATE PHOSPHATASE"/>
    <property type="match status" value="1"/>
</dbReference>
<accession>A0ABT5F960</accession>
<evidence type="ECO:0000313" key="5">
    <source>
        <dbReference type="EMBL" id="MDC2888063.1"/>
    </source>
</evidence>
<protein>
    <submittedName>
        <fullName evidence="5">HAD family hydrolase</fullName>
    </submittedName>
</protein>
<dbReference type="InterPro" id="IPR036412">
    <property type="entry name" value="HAD-like_sf"/>
</dbReference>
<gene>
    <name evidence="5" type="ORF">PN838_03570</name>
</gene>
<dbReference type="Gene3D" id="3.40.50.1000">
    <property type="entry name" value="HAD superfamily/HAD-like"/>
    <property type="match status" value="1"/>
</dbReference>
<dbReference type="SFLD" id="SFLDS00003">
    <property type="entry name" value="Haloacid_Dehalogenase"/>
    <property type="match status" value="1"/>
</dbReference>
<dbReference type="InterPro" id="IPR023214">
    <property type="entry name" value="HAD_sf"/>
</dbReference>
<dbReference type="NCBIfam" id="TIGR01509">
    <property type="entry name" value="HAD-SF-IA-v3"/>
    <property type="match status" value="1"/>
</dbReference>
<dbReference type="RefSeq" id="WP_272179787.1">
    <property type="nucleotide sequence ID" value="NZ_JAQOMS010000002.1"/>
</dbReference>
<evidence type="ECO:0000256" key="2">
    <source>
        <dbReference type="ARBA" id="ARBA00006171"/>
    </source>
</evidence>
<evidence type="ECO:0000313" key="6">
    <source>
        <dbReference type="Proteomes" id="UP001528411"/>
    </source>
</evidence>
<evidence type="ECO:0000256" key="4">
    <source>
        <dbReference type="ARBA" id="ARBA00022842"/>
    </source>
</evidence>
<keyword evidence="5" id="KW-0378">Hydrolase</keyword>
<dbReference type="SFLD" id="SFLDG01129">
    <property type="entry name" value="C1.5:_HAD__Beta-PGM__Phosphata"/>
    <property type="match status" value="1"/>
</dbReference>
<name>A0ABT5F960_9GAMM</name>
<organism evidence="5 6">
    <name type="scientific">Psychrosphaera algicola</name>
    <dbReference type="NCBI Taxonomy" id="3023714"/>
    <lineage>
        <taxon>Bacteria</taxon>
        <taxon>Pseudomonadati</taxon>
        <taxon>Pseudomonadota</taxon>
        <taxon>Gammaproteobacteria</taxon>
        <taxon>Alteromonadales</taxon>
        <taxon>Pseudoalteromonadaceae</taxon>
        <taxon>Psychrosphaera</taxon>
    </lineage>
</organism>
<dbReference type="CDD" id="cd07526">
    <property type="entry name" value="HAD_BPGM_like"/>
    <property type="match status" value="1"/>
</dbReference>
<reference evidence="5 6" key="1">
    <citation type="submission" date="2023-01" db="EMBL/GenBank/DDBJ databases">
        <title>Psychrosphaera sp. nov., isolated from marine algae.</title>
        <authorList>
            <person name="Bayburt H."/>
            <person name="Choi B.J."/>
            <person name="Kim J.M."/>
            <person name="Choi D.G."/>
            <person name="Jeon C.O."/>
        </authorList>
    </citation>
    <scope>NUCLEOTIDE SEQUENCE [LARGE SCALE GENOMIC DNA]</scope>
    <source>
        <strain evidence="5 6">G1-22</strain>
    </source>
</reference>
<dbReference type="EMBL" id="JAQOMS010000002">
    <property type="protein sequence ID" value="MDC2888063.1"/>
    <property type="molecule type" value="Genomic_DNA"/>
</dbReference>
<sequence>MLNTLINTDLNSIELIIFDCDGVLIDSEILSQRVLLGLLKELGVDVSEDYFHKHFLGFNFEHVTAKVLTDFDVILTTEFRHKYRKALIDVFETELNQTEQLEWMLSQLNIKTCVATSSSPEKVSNALRITDLASYFVERVFTASEVENGKPAPDLFLHAANKMGVLPENCLVIEDSVAGLRGALAAKMHVLRYVGAGHLKNRDNATQTYKGISTISHWKQLFEKVPSLSTSLKVER</sequence>
<evidence type="ECO:0000256" key="1">
    <source>
        <dbReference type="ARBA" id="ARBA00001946"/>
    </source>
</evidence>
<keyword evidence="6" id="KW-1185">Reference proteome</keyword>
<dbReference type="Proteomes" id="UP001528411">
    <property type="component" value="Unassembled WGS sequence"/>
</dbReference>
<evidence type="ECO:0000256" key="3">
    <source>
        <dbReference type="ARBA" id="ARBA00022723"/>
    </source>
</evidence>
<dbReference type="Pfam" id="PF00702">
    <property type="entry name" value="Hydrolase"/>
    <property type="match status" value="1"/>
</dbReference>
<keyword evidence="3" id="KW-0479">Metal-binding</keyword>
<dbReference type="Gene3D" id="1.10.150.240">
    <property type="entry name" value="Putative phosphatase, domain 2"/>
    <property type="match status" value="1"/>
</dbReference>
<comment type="cofactor">
    <cofactor evidence="1">
        <name>Mg(2+)</name>
        <dbReference type="ChEBI" id="CHEBI:18420"/>
    </cofactor>
</comment>
<dbReference type="PANTHER" id="PTHR46193">
    <property type="entry name" value="6-PHOSPHOGLUCONATE PHOSPHATASE"/>
    <property type="match status" value="1"/>
</dbReference>
<dbReference type="SUPFAM" id="SSF56784">
    <property type="entry name" value="HAD-like"/>
    <property type="match status" value="1"/>
</dbReference>
<dbReference type="InterPro" id="IPR006439">
    <property type="entry name" value="HAD-SF_hydro_IA"/>
</dbReference>
<comment type="similarity">
    <text evidence="2">Belongs to the HAD-like hydrolase superfamily. CbbY/CbbZ/Gph/YieH family.</text>
</comment>
<dbReference type="InterPro" id="IPR023198">
    <property type="entry name" value="PGP-like_dom2"/>
</dbReference>
<comment type="caution">
    <text evidence="5">The sequence shown here is derived from an EMBL/GenBank/DDBJ whole genome shotgun (WGS) entry which is preliminary data.</text>
</comment>
<dbReference type="InterPro" id="IPR051600">
    <property type="entry name" value="Beta-PGM-like"/>
</dbReference>
<keyword evidence="4" id="KW-0460">Magnesium</keyword>